<keyword evidence="5" id="KW-1185">Reference proteome</keyword>
<gene>
    <name evidence="4" type="ORF">OFUS_LOCUS22723</name>
</gene>
<dbReference type="GO" id="GO:0005737">
    <property type="term" value="C:cytoplasm"/>
    <property type="evidence" value="ECO:0007669"/>
    <property type="project" value="TreeGrafter"/>
</dbReference>
<dbReference type="Pfam" id="PF00620">
    <property type="entry name" value="RhoGAP"/>
    <property type="match status" value="1"/>
</dbReference>
<reference evidence="4" key="1">
    <citation type="submission" date="2022-03" db="EMBL/GenBank/DDBJ databases">
        <authorList>
            <person name="Martin C."/>
        </authorList>
    </citation>
    <scope>NUCLEOTIDE SEQUENCE</scope>
</reference>
<evidence type="ECO:0000313" key="4">
    <source>
        <dbReference type="EMBL" id="CAH1798594.1"/>
    </source>
</evidence>
<name>A0A8S4PY80_OWEFU</name>
<dbReference type="PANTHER" id="PTHR45808">
    <property type="entry name" value="RHO GTPASE-ACTIVATING PROTEIN 68F"/>
    <property type="match status" value="1"/>
</dbReference>
<dbReference type="InterPro" id="IPR008936">
    <property type="entry name" value="Rho_GTPase_activation_prot"/>
</dbReference>
<protein>
    <recommendedName>
        <fullName evidence="6">Rho GTPase-activating protein 1</fullName>
    </recommendedName>
</protein>
<evidence type="ECO:0000259" key="3">
    <source>
        <dbReference type="PROSITE" id="PS50238"/>
    </source>
</evidence>
<dbReference type="SUPFAM" id="SSF52087">
    <property type="entry name" value="CRAL/TRIO domain"/>
    <property type="match status" value="1"/>
</dbReference>
<evidence type="ECO:0008006" key="6">
    <source>
        <dbReference type="Google" id="ProtNLM"/>
    </source>
</evidence>
<accession>A0A8S4PY80</accession>
<dbReference type="SMART" id="SM00324">
    <property type="entry name" value="RhoGAP"/>
    <property type="match status" value="1"/>
</dbReference>
<dbReference type="Gene3D" id="1.10.555.10">
    <property type="entry name" value="Rho GTPase activation protein"/>
    <property type="match status" value="1"/>
</dbReference>
<dbReference type="Pfam" id="PF13716">
    <property type="entry name" value="CRAL_TRIO_2"/>
    <property type="match status" value="1"/>
</dbReference>
<dbReference type="SMART" id="SM00516">
    <property type="entry name" value="SEC14"/>
    <property type="match status" value="1"/>
</dbReference>
<sequence>MDDNNPENIGIDKPKLYESLNNITPEKDLVTSEDESRSSAEEELQWRENIEEPQLEFDETGLELAAAAVQNDVTVQCPDYWELMAELAKEEAENQSMFRTGAITPDGLIDEDFEDELGSPCEEVVNDTSKESEFQDISRYSIVQVAGDDNYGRKVIVFSACRLPPCKDLDHQRLLDYLKHTLDQYVESDYTLVYFHHGLTSKNKPSLRWLLQAYKEFSRKYKKNLKAFYVVHPTNFIKVLWNIFKPVISAKFGKKVMYVNYLHELQKDLHFDQLSVPNRVREYDALHLAKNKPKVPSLTANFYRQSSTLQFGASLKFIKEHHNNEVIPPVMEETIAYIRKTGMHTEGIFRRSANATTLKAVQTKFNQGEQVDFDQMGDVHVAAVSLKTFLRELEEPLITFDLYDAVIKIQSLDSEERVHEIKRLLYDELPEDNFLVLKYLIRFLNEVSTHSDVNKMTASNIAIVFGPNLVWSKNQVSLSALGHINLFTNILIEQYIHIFEDEYVGSEDDEMGGKY</sequence>
<dbReference type="PROSITE" id="PS50191">
    <property type="entry name" value="CRAL_TRIO"/>
    <property type="match status" value="1"/>
</dbReference>
<comment type="caution">
    <text evidence="4">The sequence shown here is derived from an EMBL/GenBank/DDBJ whole genome shotgun (WGS) entry which is preliminary data.</text>
</comment>
<dbReference type="InterPro" id="IPR000198">
    <property type="entry name" value="RhoGAP_dom"/>
</dbReference>
<dbReference type="OrthoDB" id="19923at2759"/>
<dbReference type="FunFam" id="3.40.525.10:FF:000007">
    <property type="entry name" value="rho GTPase-activating protein 1"/>
    <property type="match status" value="1"/>
</dbReference>
<dbReference type="CDD" id="cd00170">
    <property type="entry name" value="SEC14"/>
    <property type="match status" value="1"/>
</dbReference>
<feature type="domain" description="CRAL-TRIO" evidence="2">
    <location>
        <begin position="133"/>
        <end position="288"/>
    </location>
</feature>
<dbReference type="GO" id="GO:0005096">
    <property type="term" value="F:GTPase activator activity"/>
    <property type="evidence" value="ECO:0007669"/>
    <property type="project" value="TreeGrafter"/>
</dbReference>
<proteinExistence type="predicted"/>
<dbReference type="InterPro" id="IPR001251">
    <property type="entry name" value="CRAL-TRIO_dom"/>
</dbReference>
<dbReference type="SUPFAM" id="SSF48350">
    <property type="entry name" value="GTPase activation domain, GAP"/>
    <property type="match status" value="1"/>
</dbReference>
<dbReference type="EMBL" id="CAIIXF020000011">
    <property type="protein sequence ID" value="CAH1798594.1"/>
    <property type="molecule type" value="Genomic_DNA"/>
</dbReference>
<feature type="compositionally biased region" description="Basic and acidic residues" evidence="1">
    <location>
        <begin position="25"/>
        <end position="45"/>
    </location>
</feature>
<dbReference type="GO" id="GO:0007264">
    <property type="term" value="P:small GTPase-mediated signal transduction"/>
    <property type="evidence" value="ECO:0007669"/>
    <property type="project" value="TreeGrafter"/>
</dbReference>
<organism evidence="4 5">
    <name type="scientific">Owenia fusiformis</name>
    <name type="common">Polychaete worm</name>
    <dbReference type="NCBI Taxonomy" id="6347"/>
    <lineage>
        <taxon>Eukaryota</taxon>
        <taxon>Metazoa</taxon>
        <taxon>Spiralia</taxon>
        <taxon>Lophotrochozoa</taxon>
        <taxon>Annelida</taxon>
        <taxon>Polychaeta</taxon>
        <taxon>Sedentaria</taxon>
        <taxon>Canalipalpata</taxon>
        <taxon>Sabellida</taxon>
        <taxon>Oweniida</taxon>
        <taxon>Oweniidae</taxon>
        <taxon>Owenia</taxon>
    </lineage>
</organism>
<dbReference type="Gene3D" id="3.40.525.10">
    <property type="entry name" value="CRAL-TRIO lipid binding domain"/>
    <property type="match status" value="1"/>
</dbReference>
<dbReference type="PANTHER" id="PTHR45808:SF2">
    <property type="entry name" value="RHO GTPASE-ACTIVATING PROTEIN 68F"/>
    <property type="match status" value="1"/>
</dbReference>
<dbReference type="InterPro" id="IPR036865">
    <property type="entry name" value="CRAL-TRIO_dom_sf"/>
</dbReference>
<evidence type="ECO:0000313" key="5">
    <source>
        <dbReference type="Proteomes" id="UP000749559"/>
    </source>
</evidence>
<dbReference type="GO" id="GO:2001136">
    <property type="term" value="P:negative regulation of endocytic recycling"/>
    <property type="evidence" value="ECO:0007669"/>
    <property type="project" value="TreeGrafter"/>
</dbReference>
<dbReference type="Proteomes" id="UP000749559">
    <property type="component" value="Unassembled WGS sequence"/>
</dbReference>
<evidence type="ECO:0000259" key="2">
    <source>
        <dbReference type="PROSITE" id="PS50191"/>
    </source>
</evidence>
<feature type="region of interest" description="Disordered" evidence="1">
    <location>
        <begin position="1"/>
        <end position="45"/>
    </location>
</feature>
<dbReference type="PROSITE" id="PS50238">
    <property type="entry name" value="RHOGAP"/>
    <property type="match status" value="1"/>
</dbReference>
<dbReference type="AlphaFoldDB" id="A0A8S4PY80"/>
<feature type="domain" description="Rho-GAP" evidence="3">
    <location>
        <begin position="313"/>
        <end position="499"/>
    </location>
</feature>
<evidence type="ECO:0000256" key="1">
    <source>
        <dbReference type="SAM" id="MobiDB-lite"/>
    </source>
</evidence>